<comment type="caution">
    <text evidence="1">The sequence shown here is derived from an EMBL/GenBank/DDBJ whole genome shotgun (WGS) entry which is preliminary data.</text>
</comment>
<reference evidence="1" key="2">
    <citation type="submission" date="2021-08" db="EMBL/GenBank/DDBJ databases">
        <authorList>
            <person name="Tani A."/>
            <person name="Ola A."/>
            <person name="Ogura Y."/>
            <person name="Katsura K."/>
            <person name="Hayashi T."/>
        </authorList>
    </citation>
    <scope>NUCLEOTIDE SEQUENCE</scope>
    <source>
        <strain evidence="1">DSM 14458</strain>
    </source>
</reference>
<dbReference type="Proteomes" id="UP001055093">
    <property type="component" value="Unassembled WGS sequence"/>
</dbReference>
<sequence length="65" mass="6887">MPAAADFWIVRLDGAYAVRSAAGIELEGIPCIGEAESHILDLKQAAQDDDAALDDFEAQRLAEAA</sequence>
<protein>
    <submittedName>
        <fullName evidence="1">Uncharacterized protein</fullName>
    </submittedName>
</protein>
<accession>A0ABQ4V073</accession>
<reference evidence="1" key="1">
    <citation type="journal article" date="2021" name="Front. Microbiol.">
        <title>Comprehensive Comparative Genomics and Phenotyping of Methylobacterium Species.</title>
        <authorList>
            <person name="Alessa O."/>
            <person name="Ogura Y."/>
            <person name="Fujitani Y."/>
            <person name="Takami H."/>
            <person name="Hayashi T."/>
            <person name="Sahin N."/>
            <person name="Tani A."/>
        </authorList>
    </citation>
    <scope>NUCLEOTIDE SEQUENCE</scope>
    <source>
        <strain evidence="1">DSM 14458</strain>
    </source>
</reference>
<dbReference type="EMBL" id="BPRE01000015">
    <property type="protein sequence ID" value="GJE77474.1"/>
    <property type="molecule type" value="Genomic_DNA"/>
</dbReference>
<gene>
    <name evidence="1" type="ORF">BGCPKDLD_4079</name>
</gene>
<evidence type="ECO:0000313" key="1">
    <source>
        <dbReference type="EMBL" id="GJE77474.1"/>
    </source>
</evidence>
<evidence type="ECO:0000313" key="2">
    <source>
        <dbReference type="Proteomes" id="UP001055093"/>
    </source>
</evidence>
<proteinExistence type="predicted"/>
<name>A0ABQ4V073_9HYPH</name>
<dbReference type="RefSeq" id="WP_238308463.1">
    <property type="nucleotide sequence ID" value="NZ_BPRE01000015.1"/>
</dbReference>
<keyword evidence="2" id="KW-1185">Reference proteome</keyword>
<organism evidence="1 2">
    <name type="scientific">Methylorubrum suomiense</name>
    <dbReference type="NCBI Taxonomy" id="144191"/>
    <lineage>
        <taxon>Bacteria</taxon>
        <taxon>Pseudomonadati</taxon>
        <taxon>Pseudomonadota</taxon>
        <taxon>Alphaproteobacteria</taxon>
        <taxon>Hyphomicrobiales</taxon>
        <taxon>Methylobacteriaceae</taxon>
        <taxon>Methylorubrum</taxon>
    </lineage>
</organism>